<name>A0A1E4STX8_9ASCO</name>
<evidence type="ECO:0000256" key="3">
    <source>
        <dbReference type="SAM" id="MobiDB-lite"/>
    </source>
</evidence>
<dbReference type="PANTHER" id="PTHR22880">
    <property type="entry name" value="FALZ-RELATED BROMODOMAIN-CONTAINING PROTEINS"/>
    <property type="match status" value="1"/>
</dbReference>
<dbReference type="Gene3D" id="1.20.920.10">
    <property type="entry name" value="Bromodomain-like"/>
    <property type="match status" value="2"/>
</dbReference>
<feature type="region of interest" description="Disordered" evidence="3">
    <location>
        <begin position="228"/>
        <end position="266"/>
    </location>
</feature>
<dbReference type="InterPro" id="IPR050935">
    <property type="entry name" value="Bromo_chromatin_reader"/>
</dbReference>
<keyword evidence="7" id="KW-1185">Reference proteome</keyword>
<evidence type="ECO:0000259" key="5">
    <source>
        <dbReference type="PROSITE" id="PS51525"/>
    </source>
</evidence>
<evidence type="ECO:0000259" key="4">
    <source>
        <dbReference type="PROSITE" id="PS50014"/>
    </source>
</evidence>
<feature type="compositionally biased region" description="Basic and acidic residues" evidence="3">
    <location>
        <begin position="431"/>
        <end position="453"/>
    </location>
</feature>
<dbReference type="Pfam" id="PF00439">
    <property type="entry name" value="Bromodomain"/>
    <property type="match status" value="2"/>
</dbReference>
<dbReference type="PRINTS" id="PR00503">
    <property type="entry name" value="BROMODOMAIN"/>
</dbReference>
<dbReference type="GO" id="GO:0000785">
    <property type="term" value="C:chromatin"/>
    <property type="evidence" value="ECO:0007669"/>
    <property type="project" value="TreeGrafter"/>
</dbReference>
<feature type="domain" description="Bromo" evidence="4">
    <location>
        <begin position="1"/>
        <end position="43"/>
    </location>
</feature>
<dbReference type="PROSITE" id="PS50014">
    <property type="entry name" value="BROMODOMAIN_2"/>
    <property type="match status" value="2"/>
</dbReference>
<evidence type="ECO:0008006" key="8">
    <source>
        <dbReference type="Google" id="ProtNLM"/>
    </source>
</evidence>
<feature type="compositionally biased region" description="Basic and acidic residues" evidence="3">
    <location>
        <begin position="82"/>
        <end position="115"/>
    </location>
</feature>
<dbReference type="PANTHER" id="PTHR22880:SF225">
    <property type="entry name" value="BROMODOMAIN-CONTAINING PROTEIN BET-1-RELATED"/>
    <property type="match status" value="1"/>
</dbReference>
<feature type="compositionally biased region" description="Basic residues" evidence="3">
    <location>
        <begin position="307"/>
        <end position="325"/>
    </location>
</feature>
<feature type="region of interest" description="Disordered" evidence="3">
    <location>
        <begin position="397"/>
        <end position="479"/>
    </location>
</feature>
<accession>A0A1E4STX8</accession>
<dbReference type="SUPFAM" id="SSF47370">
    <property type="entry name" value="Bromodomain"/>
    <property type="match status" value="2"/>
</dbReference>
<dbReference type="GO" id="GO:0006338">
    <property type="term" value="P:chromatin remodeling"/>
    <property type="evidence" value="ECO:0007669"/>
    <property type="project" value="TreeGrafter"/>
</dbReference>
<feature type="region of interest" description="Disordered" evidence="3">
    <location>
        <begin position="305"/>
        <end position="328"/>
    </location>
</feature>
<feature type="domain" description="NET" evidence="5">
    <location>
        <begin position="325"/>
        <end position="405"/>
    </location>
</feature>
<evidence type="ECO:0000256" key="1">
    <source>
        <dbReference type="ARBA" id="ARBA00023117"/>
    </source>
</evidence>
<dbReference type="GO" id="GO:0005634">
    <property type="term" value="C:nucleus"/>
    <property type="evidence" value="ECO:0007669"/>
    <property type="project" value="TreeGrafter"/>
</dbReference>
<dbReference type="GO" id="GO:0006355">
    <property type="term" value="P:regulation of DNA-templated transcription"/>
    <property type="evidence" value="ECO:0007669"/>
    <property type="project" value="TreeGrafter"/>
</dbReference>
<keyword evidence="1 2" id="KW-0103">Bromodomain</keyword>
<evidence type="ECO:0000256" key="2">
    <source>
        <dbReference type="PROSITE-ProRule" id="PRU00035"/>
    </source>
</evidence>
<protein>
    <recommendedName>
        <fullName evidence="8">Bromo domain-containing protein</fullName>
    </recommendedName>
</protein>
<organism evidence="6 7">
    <name type="scientific">[Candida] arabinofermentans NRRL YB-2248</name>
    <dbReference type="NCBI Taxonomy" id="983967"/>
    <lineage>
        <taxon>Eukaryota</taxon>
        <taxon>Fungi</taxon>
        <taxon>Dikarya</taxon>
        <taxon>Ascomycota</taxon>
        <taxon>Saccharomycotina</taxon>
        <taxon>Pichiomycetes</taxon>
        <taxon>Pichiales</taxon>
        <taxon>Pichiaceae</taxon>
        <taxon>Ogataea</taxon>
        <taxon>Ogataea/Candida clade</taxon>
    </lineage>
</organism>
<dbReference type="EMBL" id="KV453870">
    <property type="protein sequence ID" value="ODV82948.1"/>
    <property type="molecule type" value="Genomic_DNA"/>
</dbReference>
<evidence type="ECO:0000313" key="7">
    <source>
        <dbReference type="Proteomes" id="UP000094801"/>
    </source>
</evidence>
<evidence type="ECO:0000313" key="6">
    <source>
        <dbReference type="EMBL" id="ODV82948.1"/>
    </source>
</evidence>
<dbReference type="Gene3D" id="1.20.1270.220">
    <property type="match status" value="1"/>
</dbReference>
<dbReference type="SMART" id="SM00297">
    <property type="entry name" value="BROMO"/>
    <property type="match status" value="2"/>
</dbReference>
<feature type="compositionally biased region" description="Low complexity" evidence="3">
    <location>
        <begin position="401"/>
        <end position="421"/>
    </location>
</feature>
<dbReference type="PROSITE" id="PS51525">
    <property type="entry name" value="NET"/>
    <property type="match status" value="1"/>
</dbReference>
<reference evidence="7" key="1">
    <citation type="submission" date="2016-04" db="EMBL/GenBank/DDBJ databases">
        <title>Comparative genomics of biotechnologically important yeasts.</title>
        <authorList>
            <consortium name="DOE Joint Genome Institute"/>
            <person name="Riley R."/>
            <person name="Haridas S."/>
            <person name="Wolfe K.H."/>
            <person name="Lopes M.R."/>
            <person name="Hittinger C.T."/>
            <person name="Goker M."/>
            <person name="Salamov A."/>
            <person name="Wisecaver J."/>
            <person name="Long T.M."/>
            <person name="Aerts A.L."/>
            <person name="Barry K."/>
            <person name="Choi C."/>
            <person name="Clum A."/>
            <person name="Coughlan A.Y."/>
            <person name="Deshpande S."/>
            <person name="Douglass A.P."/>
            <person name="Hanson S.J."/>
            <person name="Klenk H.-P."/>
            <person name="Labutti K."/>
            <person name="Lapidus A."/>
            <person name="Lindquist E."/>
            <person name="Lipzen A."/>
            <person name="Meier-Kolthoff J.P."/>
            <person name="Ohm R.A."/>
            <person name="Otillar R.P."/>
            <person name="Pangilinan J."/>
            <person name="Peng Y."/>
            <person name="Rokas A."/>
            <person name="Rosa C.A."/>
            <person name="Scheuner C."/>
            <person name="Sibirny A.A."/>
            <person name="Slot J.C."/>
            <person name="Stielow J.B."/>
            <person name="Sun H."/>
            <person name="Kurtzman C.P."/>
            <person name="Blackwell M."/>
            <person name="Grigoriev I.V."/>
            <person name="Jeffries T.W."/>
        </authorList>
    </citation>
    <scope>NUCLEOTIDE SEQUENCE [LARGE SCALE GENOMIC DNA]</scope>
    <source>
        <strain evidence="7">NRRL YB-2248</strain>
    </source>
</reference>
<dbReference type="OrthoDB" id="784962at2759"/>
<feature type="domain" description="Bromo" evidence="4">
    <location>
        <begin position="140"/>
        <end position="212"/>
    </location>
</feature>
<dbReference type="InterPro" id="IPR027353">
    <property type="entry name" value="NET_dom"/>
</dbReference>
<feature type="compositionally biased region" description="Acidic residues" evidence="3">
    <location>
        <begin position="240"/>
        <end position="266"/>
    </location>
</feature>
<proteinExistence type="predicted"/>
<dbReference type="InterPro" id="IPR038336">
    <property type="entry name" value="NET_sf"/>
</dbReference>
<sequence length="479" mass="54646">MDLSTIERKLNSNAYEIPEQVIEDFNVMVQNCFTFNGKDSSISQMVRNIQASFEKHMLNIPSKDKPISASKTVIGGGGGRKKANELPKIRRESIDNGRPKREIHPPKPKDMPYDIRPKKKKYQAELRFCQQVLKDLTSKKYDSISFPFLLPVDPIALDCPTYFDVVKEPMDFSTISNKLSNGEYENADEFENDVKLIFKNCYIFNPEGTAVNMMGHRLEAVFDEKWLNKPITPPSPTNNSDDDSDGEGGDYDDDGEGGDYDDDEEFDLDINSITDPTIEFLVANIERMTQDLNKMRQEKYNQLKKSWMSKRKGKKGKKGKKKKNTKNGSIYPIHVSYEMKKEISEAMSTINEKMLKNVINIIKEGVPDLQDDEEIELDMDQLSNETLLKLYNYIVKKTNPNSSSSNSTIGTGSSSSSSSSSKAQRRRRKNNNNEEKKIENLKKKLQQFEKVEKNSNGGVDEDDENESSDDDEEESSEEE</sequence>
<dbReference type="AlphaFoldDB" id="A0A1E4STX8"/>
<gene>
    <name evidence="6" type="ORF">CANARDRAFT_30419</name>
</gene>
<dbReference type="STRING" id="983967.A0A1E4STX8"/>
<dbReference type="InterPro" id="IPR036427">
    <property type="entry name" value="Bromodomain-like_sf"/>
</dbReference>
<dbReference type="Proteomes" id="UP000094801">
    <property type="component" value="Unassembled WGS sequence"/>
</dbReference>
<dbReference type="InterPro" id="IPR018359">
    <property type="entry name" value="Bromodomain_CS"/>
</dbReference>
<dbReference type="PROSITE" id="PS00633">
    <property type="entry name" value="BROMODOMAIN_1"/>
    <property type="match status" value="1"/>
</dbReference>
<dbReference type="Pfam" id="PF17035">
    <property type="entry name" value="BET"/>
    <property type="match status" value="1"/>
</dbReference>
<dbReference type="InterPro" id="IPR001487">
    <property type="entry name" value="Bromodomain"/>
</dbReference>
<dbReference type="CDD" id="cd05499">
    <property type="entry name" value="Bromo_BDF1_2_II"/>
    <property type="match status" value="1"/>
</dbReference>
<feature type="region of interest" description="Disordered" evidence="3">
    <location>
        <begin position="69"/>
        <end position="115"/>
    </location>
</feature>
<feature type="compositionally biased region" description="Acidic residues" evidence="3">
    <location>
        <begin position="459"/>
        <end position="479"/>
    </location>
</feature>